<dbReference type="PROSITE" id="PS50837">
    <property type="entry name" value="NACHT"/>
    <property type="match status" value="1"/>
</dbReference>
<accession>A0A543J525</accession>
<organism evidence="2 3">
    <name type="scientific">Saccharothrix saharensis</name>
    <dbReference type="NCBI Taxonomy" id="571190"/>
    <lineage>
        <taxon>Bacteria</taxon>
        <taxon>Bacillati</taxon>
        <taxon>Actinomycetota</taxon>
        <taxon>Actinomycetes</taxon>
        <taxon>Pseudonocardiales</taxon>
        <taxon>Pseudonocardiaceae</taxon>
        <taxon>Saccharothrix</taxon>
    </lineage>
</organism>
<evidence type="ECO:0000313" key="2">
    <source>
        <dbReference type="EMBL" id="TQM77916.1"/>
    </source>
</evidence>
<dbReference type="SUPFAM" id="SSF52540">
    <property type="entry name" value="P-loop containing nucleoside triphosphate hydrolases"/>
    <property type="match status" value="1"/>
</dbReference>
<dbReference type="Proteomes" id="UP000316628">
    <property type="component" value="Unassembled WGS sequence"/>
</dbReference>
<dbReference type="OrthoDB" id="135105at2"/>
<dbReference type="Pfam" id="PF05729">
    <property type="entry name" value="NACHT"/>
    <property type="match status" value="1"/>
</dbReference>
<dbReference type="AlphaFoldDB" id="A0A543J525"/>
<dbReference type="PANTHER" id="PTHR46844">
    <property type="entry name" value="SLR5058 PROTEIN"/>
    <property type="match status" value="1"/>
</dbReference>
<name>A0A543J525_9PSEU</name>
<gene>
    <name evidence="2" type="ORF">FHX81_0163</name>
</gene>
<dbReference type="Pfam" id="PF22733">
    <property type="entry name" value="NNH1"/>
    <property type="match status" value="1"/>
</dbReference>
<protein>
    <submittedName>
        <fullName evidence="2">NACHT domain-containing protein</fullName>
    </submittedName>
</protein>
<comment type="caution">
    <text evidence="2">The sequence shown here is derived from an EMBL/GenBank/DDBJ whole genome shotgun (WGS) entry which is preliminary data.</text>
</comment>
<dbReference type="EMBL" id="VFPP01000001">
    <property type="protein sequence ID" value="TQM77916.1"/>
    <property type="molecule type" value="Genomic_DNA"/>
</dbReference>
<keyword evidence="3" id="KW-1185">Reference proteome</keyword>
<dbReference type="Gene3D" id="3.40.50.300">
    <property type="entry name" value="P-loop containing nucleotide triphosphate hydrolases"/>
    <property type="match status" value="1"/>
</dbReference>
<dbReference type="RefSeq" id="WP_141974738.1">
    <property type="nucleotide sequence ID" value="NZ_VFPP01000001.1"/>
</dbReference>
<dbReference type="InterPro" id="IPR027417">
    <property type="entry name" value="P-loop_NTPase"/>
</dbReference>
<evidence type="ECO:0000259" key="1">
    <source>
        <dbReference type="PROSITE" id="PS50837"/>
    </source>
</evidence>
<sequence length="1029" mass="115578">MNPGDFLRPAGPAVNFLVKAMRQLKGAETVSEPVRMDPRITLPGLPPLTRIEGKRVEEFAAKVIGQLAEFRATELRGLPDHDWNAAIEAAQATLNRSAPLDVTLALDADLDARRLVERLVDNDSERPRIAQLAGGARDAYGLILVACAAHLIEFASSRPHFAARVDVELIRRTGALLRERLTESSEFELRYREALRRKLRNLRLFGLHLGHVRADYPLTTAYISLSAAPEGRRAAIDDLALADPVARNSRVRLSHLTSARRRLLIRGEAGSGKTTLLQWLATAAATGSDEVPDLAGKVPFLIRLRDFADRALPASSDFTAQISPELADRDGWARSVLLEGRGLVLVDGIDELPEDRRDAVRDWLDDLTTQYAANHFVVTSRPAAASADWLEAPDFTTFRILPMDMTDIADFIAHWHNAMRDQARSDQDKAEISRFQSDLEKTLSTRRDLRKLATNPLMCALICALHLDRLRELPRDRVKLYQAALEMLLSERDRQRRVPTFIDAISRDTQETLLAHLAYWMIRNNRLNVTHAEIEERITHERRGMPHLSVDTPDLASYLVLRSGVLQFVTADRADFLHRTFQEYLAAQAVLDHGDLDFLVQNAHLDQWREVVPLVVKLANRRDSEQVVKGLVERGDRERKNRHTLHLLATLCLDTVSYLSPAVIADVKERTARLFPPTTAERARDLAKAGDLVLDLIPDPQSLKPRSAELLLRTVRDIGGDGSLLVLARFAKLQARSIRQDLGSQWPDCHPIDYVRHVLESMSLDDLTVYAYTMGQLDAITSRRLRVRSLDLRIDRDLDKGILSSLDQLDSLTLRAVSKKRLFAELETLEVHTLRVFGVHPVGTHTMENLEVLSFYGDIPISRLSRPPKLRSLALDNEARTAEMLVIPDLGMSTRQGRLWHRSNLAEFSPESSVERVTLLGWPSEDELRTLTGMAALKQLHVAIFDDRMRNAALSSKGGIYPYQPVAASFATTSRMLPKHVQVHVNLIREIGTERPAEATSETVRSILHEDNPARTVFVQGAEVLATDR</sequence>
<proteinExistence type="predicted"/>
<dbReference type="InterPro" id="IPR007111">
    <property type="entry name" value="NACHT_NTPase"/>
</dbReference>
<reference evidence="2 3" key="1">
    <citation type="submission" date="2019-06" db="EMBL/GenBank/DDBJ databases">
        <title>Sequencing the genomes of 1000 actinobacteria strains.</title>
        <authorList>
            <person name="Klenk H.-P."/>
        </authorList>
    </citation>
    <scope>NUCLEOTIDE SEQUENCE [LARGE SCALE GENOMIC DNA]</scope>
    <source>
        <strain evidence="2 3">DSM 45456</strain>
    </source>
</reference>
<dbReference type="PANTHER" id="PTHR46844:SF1">
    <property type="entry name" value="SLR5058 PROTEIN"/>
    <property type="match status" value="1"/>
</dbReference>
<dbReference type="InterPro" id="IPR054547">
    <property type="entry name" value="NNH1"/>
</dbReference>
<evidence type="ECO:0000313" key="3">
    <source>
        <dbReference type="Proteomes" id="UP000316628"/>
    </source>
</evidence>
<feature type="domain" description="NACHT" evidence="1">
    <location>
        <begin position="261"/>
        <end position="592"/>
    </location>
</feature>